<dbReference type="InterPro" id="IPR039866">
    <property type="entry name" value="CPQ"/>
</dbReference>
<keyword evidence="17" id="KW-0325">Glycoprotein</keyword>
<feature type="domain" description="Peptidase M28" evidence="22">
    <location>
        <begin position="255"/>
        <end position="441"/>
    </location>
</feature>
<keyword evidence="13" id="KW-0862">Zinc</keyword>
<dbReference type="RefSeq" id="WP_170035526.1">
    <property type="nucleotide sequence ID" value="NZ_JABDTL010000001.1"/>
</dbReference>
<keyword evidence="6" id="KW-0964">Secreted</keyword>
<feature type="chain" id="PRO_5032813291" description="Carboxypeptidase Q" evidence="21">
    <location>
        <begin position="22"/>
        <end position="462"/>
    </location>
</feature>
<comment type="subunit">
    <text evidence="19">Homodimer. The monomeric form is inactive while the homodimer is active.</text>
</comment>
<keyword evidence="12" id="KW-0256">Endoplasmic reticulum</keyword>
<evidence type="ECO:0000256" key="1">
    <source>
        <dbReference type="ARBA" id="ARBA00004240"/>
    </source>
</evidence>
<keyword evidence="15" id="KW-0482">Metalloprotease</keyword>
<evidence type="ECO:0000256" key="9">
    <source>
        <dbReference type="ARBA" id="ARBA00022723"/>
    </source>
</evidence>
<dbReference type="EMBL" id="JACHIA010000018">
    <property type="protein sequence ID" value="MBB6072760.1"/>
    <property type="molecule type" value="Genomic_DNA"/>
</dbReference>
<evidence type="ECO:0000256" key="14">
    <source>
        <dbReference type="ARBA" id="ARBA00023034"/>
    </source>
</evidence>
<keyword evidence="18" id="KW-0458">Lysosome</keyword>
<keyword evidence="11 23" id="KW-0378">Hydrolase</keyword>
<evidence type="ECO:0000313" key="24">
    <source>
        <dbReference type="Proteomes" id="UP000582837"/>
    </source>
</evidence>
<dbReference type="GO" id="GO:0004180">
    <property type="term" value="F:carboxypeptidase activity"/>
    <property type="evidence" value="ECO:0007669"/>
    <property type="project" value="UniProtKB-KW"/>
</dbReference>
<evidence type="ECO:0000256" key="11">
    <source>
        <dbReference type="ARBA" id="ARBA00022801"/>
    </source>
</evidence>
<dbReference type="GO" id="GO:0070573">
    <property type="term" value="F:metallodipeptidase activity"/>
    <property type="evidence" value="ECO:0007669"/>
    <property type="project" value="InterPro"/>
</dbReference>
<comment type="subcellular location">
    <subcellularLocation>
        <location evidence="1">Endoplasmic reticulum</location>
    </subcellularLocation>
    <subcellularLocation>
        <location evidence="3">Golgi apparatus</location>
    </subcellularLocation>
    <subcellularLocation>
        <location evidence="2">Lysosome</location>
    </subcellularLocation>
    <subcellularLocation>
        <location evidence="4">Secreted</location>
    </subcellularLocation>
</comment>
<keyword evidence="24" id="KW-1185">Reference proteome</keyword>
<accession>A0A841H433</accession>
<protein>
    <recommendedName>
        <fullName evidence="5">Carboxypeptidase Q</fullName>
    </recommendedName>
    <alternativeName>
        <fullName evidence="20">Plasma glutamate carboxypeptidase</fullName>
    </alternativeName>
</protein>
<dbReference type="Gene3D" id="3.40.630.10">
    <property type="entry name" value="Zn peptidases"/>
    <property type="match status" value="1"/>
</dbReference>
<dbReference type="FunFam" id="3.50.30.30:FF:000009">
    <property type="entry name" value="Carboxypeptidase Q"/>
    <property type="match status" value="1"/>
</dbReference>
<evidence type="ECO:0000256" key="6">
    <source>
        <dbReference type="ARBA" id="ARBA00022525"/>
    </source>
</evidence>
<evidence type="ECO:0000256" key="13">
    <source>
        <dbReference type="ARBA" id="ARBA00022833"/>
    </source>
</evidence>
<evidence type="ECO:0000256" key="18">
    <source>
        <dbReference type="ARBA" id="ARBA00023228"/>
    </source>
</evidence>
<keyword evidence="8" id="KW-0645">Protease</keyword>
<evidence type="ECO:0000256" key="4">
    <source>
        <dbReference type="ARBA" id="ARBA00004613"/>
    </source>
</evidence>
<keyword evidence="16" id="KW-0865">Zymogen</keyword>
<dbReference type="GO" id="GO:0006508">
    <property type="term" value="P:proteolysis"/>
    <property type="evidence" value="ECO:0007669"/>
    <property type="project" value="UniProtKB-KW"/>
</dbReference>
<dbReference type="GO" id="GO:0005615">
    <property type="term" value="C:extracellular space"/>
    <property type="evidence" value="ECO:0007669"/>
    <property type="project" value="TreeGrafter"/>
</dbReference>
<comment type="caution">
    <text evidence="23">The sequence shown here is derived from an EMBL/GenBank/DDBJ whole genome shotgun (WGS) entry which is preliminary data.</text>
</comment>
<evidence type="ECO:0000313" key="23">
    <source>
        <dbReference type="EMBL" id="MBB6072760.1"/>
    </source>
</evidence>
<dbReference type="InterPro" id="IPR007484">
    <property type="entry name" value="Peptidase_M28"/>
</dbReference>
<keyword evidence="10 21" id="KW-0732">Signal</keyword>
<dbReference type="GO" id="GO:0046872">
    <property type="term" value="F:metal ion binding"/>
    <property type="evidence" value="ECO:0007669"/>
    <property type="project" value="UniProtKB-KW"/>
</dbReference>
<evidence type="ECO:0000256" key="8">
    <source>
        <dbReference type="ARBA" id="ARBA00022670"/>
    </source>
</evidence>
<sequence length="462" mass="49787">MRNRPLYLALAAGVICAAPLAAQGESLTTRYQARADSLIRGATRDSTAWNRMAELVDRFGPRFSGTPELEQAIDWVVARMREDGLENVHTEPVMVPRWVRGQESATLTSPRSMELHMLGLGGSVGTAAEGVEAEVMVVGSFDELTRRASEARGKIVLFDVPFTTYGQTQPYRGRGAIEAARVGAVASLIRSLGPFGMQSPHTGGMRYNDSIAKIPAAALSMEDAMLIHRLIDRGERPRVRLRMGAQTLADVPSRNVVAEIRGSELPNEVVVMGGHIDSWDVAPGAMDDAGGCVAAWEALRVMKRLGMRPRRTVRVVLWTNEENGTRGGTAYRDAHRAELPNHILAIESDEGVFAPKGFSVTATEPAVAQVRQIAALLRSIGADSVELGGGGADIGPIMQQGVPGMGLMVEQEKYFWYHHTSADTPDKLDPVDIARSVAAMAVMSYVAADAPVRIAFGRPPAN</sequence>
<dbReference type="Pfam" id="PF04389">
    <property type="entry name" value="Peptidase_M28"/>
    <property type="match status" value="1"/>
</dbReference>
<feature type="signal peptide" evidence="21">
    <location>
        <begin position="1"/>
        <end position="21"/>
    </location>
</feature>
<proteinExistence type="predicted"/>
<dbReference type="SUPFAM" id="SSF53187">
    <property type="entry name" value="Zn-dependent exopeptidases"/>
    <property type="match status" value="1"/>
</dbReference>
<organism evidence="23 24">
    <name type="scientific">Longimicrobium terrae</name>
    <dbReference type="NCBI Taxonomy" id="1639882"/>
    <lineage>
        <taxon>Bacteria</taxon>
        <taxon>Pseudomonadati</taxon>
        <taxon>Gemmatimonadota</taxon>
        <taxon>Longimicrobiia</taxon>
        <taxon>Longimicrobiales</taxon>
        <taxon>Longimicrobiaceae</taxon>
        <taxon>Longimicrobium</taxon>
    </lineage>
</organism>
<evidence type="ECO:0000256" key="16">
    <source>
        <dbReference type="ARBA" id="ARBA00023145"/>
    </source>
</evidence>
<dbReference type="GO" id="GO:0043171">
    <property type="term" value="P:peptide catabolic process"/>
    <property type="evidence" value="ECO:0007669"/>
    <property type="project" value="TreeGrafter"/>
</dbReference>
<evidence type="ECO:0000256" key="2">
    <source>
        <dbReference type="ARBA" id="ARBA00004371"/>
    </source>
</evidence>
<evidence type="ECO:0000256" key="17">
    <source>
        <dbReference type="ARBA" id="ARBA00023180"/>
    </source>
</evidence>
<evidence type="ECO:0000256" key="7">
    <source>
        <dbReference type="ARBA" id="ARBA00022645"/>
    </source>
</evidence>
<evidence type="ECO:0000256" key="3">
    <source>
        <dbReference type="ARBA" id="ARBA00004555"/>
    </source>
</evidence>
<evidence type="ECO:0000259" key="22">
    <source>
        <dbReference type="Pfam" id="PF04389"/>
    </source>
</evidence>
<evidence type="ECO:0000256" key="10">
    <source>
        <dbReference type="ARBA" id="ARBA00022729"/>
    </source>
</evidence>
<evidence type="ECO:0000256" key="12">
    <source>
        <dbReference type="ARBA" id="ARBA00022824"/>
    </source>
</evidence>
<keyword evidence="7 23" id="KW-0121">Carboxypeptidase</keyword>
<evidence type="ECO:0000256" key="5">
    <source>
        <dbReference type="ARBA" id="ARBA00014116"/>
    </source>
</evidence>
<dbReference type="CDD" id="cd03883">
    <property type="entry name" value="M28_Pgcp_like"/>
    <property type="match status" value="1"/>
</dbReference>
<evidence type="ECO:0000256" key="20">
    <source>
        <dbReference type="ARBA" id="ARBA00033328"/>
    </source>
</evidence>
<keyword evidence="14" id="KW-0333">Golgi apparatus</keyword>
<reference evidence="23 24" key="1">
    <citation type="submission" date="2020-08" db="EMBL/GenBank/DDBJ databases">
        <title>Genomic Encyclopedia of Type Strains, Phase IV (KMG-IV): sequencing the most valuable type-strain genomes for metagenomic binning, comparative biology and taxonomic classification.</title>
        <authorList>
            <person name="Goeker M."/>
        </authorList>
    </citation>
    <scope>NUCLEOTIDE SEQUENCE [LARGE SCALE GENOMIC DNA]</scope>
    <source>
        <strain evidence="23 24">DSM 29007</strain>
    </source>
</reference>
<dbReference type="Gene3D" id="3.50.30.30">
    <property type="match status" value="1"/>
</dbReference>
<evidence type="ECO:0000256" key="19">
    <source>
        <dbReference type="ARBA" id="ARBA00025833"/>
    </source>
</evidence>
<gene>
    <name evidence="23" type="ORF">HNQ61_004424</name>
</gene>
<dbReference type="AlphaFoldDB" id="A0A841H433"/>
<evidence type="ECO:0000256" key="21">
    <source>
        <dbReference type="SAM" id="SignalP"/>
    </source>
</evidence>
<name>A0A841H433_9BACT</name>
<keyword evidence="9" id="KW-0479">Metal-binding</keyword>
<evidence type="ECO:0000256" key="15">
    <source>
        <dbReference type="ARBA" id="ARBA00023049"/>
    </source>
</evidence>
<dbReference type="PANTHER" id="PTHR12053">
    <property type="entry name" value="PROTEASE FAMILY M28 PLASMA GLUTAMATE CARBOXYPEPTIDASE-RELATED"/>
    <property type="match status" value="1"/>
</dbReference>
<dbReference type="Proteomes" id="UP000582837">
    <property type="component" value="Unassembled WGS sequence"/>
</dbReference>
<dbReference type="GO" id="GO:0005764">
    <property type="term" value="C:lysosome"/>
    <property type="evidence" value="ECO:0007669"/>
    <property type="project" value="UniProtKB-SubCell"/>
</dbReference>
<dbReference type="PANTHER" id="PTHR12053:SF3">
    <property type="entry name" value="CARBOXYPEPTIDASE Q"/>
    <property type="match status" value="1"/>
</dbReference>